<feature type="transmembrane region" description="Helical" evidence="1">
    <location>
        <begin position="30"/>
        <end position="47"/>
    </location>
</feature>
<reference evidence="2" key="3">
    <citation type="journal article" date="2017" name="Nature">
        <title>Genome sequence of the progenitor of the wheat D genome Aegilops tauschii.</title>
        <authorList>
            <person name="Luo M.C."/>
            <person name="Gu Y.Q."/>
            <person name="Puiu D."/>
            <person name="Wang H."/>
            <person name="Twardziok S.O."/>
            <person name="Deal K.R."/>
            <person name="Huo N."/>
            <person name="Zhu T."/>
            <person name="Wang L."/>
            <person name="Wang Y."/>
            <person name="McGuire P.E."/>
            <person name="Liu S."/>
            <person name="Long H."/>
            <person name="Ramasamy R.K."/>
            <person name="Rodriguez J.C."/>
            <person name="Van S.L."/>
            <person name="Yuan L."/>
            <person name="Wang Z."/>
            <person name="Xia Z."/>
            <person name="Xiao L."/>
            <person name="Anderson O.D."/>
            <person name="Ouyang S."/>
            <person name="Liang Y."/>
            <person name="Zimin A.V."/>
            <person name="Pertea G."/>
            <person name="Qi P."/>
            <person name="Bennetzen J.L."/>
            <person name="Dai X."/>
            <person name="Dawson M.W."/>
            <person name="Muller H.G."/>
            <person name="Kugler K."/>
            <person name="Rivarola-Duarte L."/>
            <person name="Spannagl M."/>
            <person name="Mayer K.F.X."/>
            <person name="Lu F.H."/>
            <person name="Bevan M.W."/>
            <person name="Leroy P."/>
            <person name="Li P."/>
            <person name="You F.M."/>
            <person name="Sun Q."/>
            <person name="Liu Z."/>
            <person name="Lyons E."/>
            <person name="Wicker T."/>
            <person name="Salzberg S.L."/>
            <person name="Devos K.M."/>
            <person name="Dvorak J."/>
        </authorList>
    </citation>
    <scope>NUCLEOTIDE SEQUENCE [LARGE SCALE GENOMIC DNA]</scope>
    <source>
        <strain evidence="2">cv. AL8/78</strain>
    </source>
</reference>
<evidence type="ECO:0000313" key="2">
    <source>
        <dbReference type="EnsemblPlants" id="AET3Gv20519900.24"/>
    </source>
</evidence>
<protein>
    <submittedName>
        <fullName evidence="2">Uncharacterized protein</fullName>
    </submittedName>
</protein>
<dbReference type="Gramene" id="AET3Gv20519900.24">
    <property type="protein sequence ID" value="AET3Gv20519900.24"/>
    <property type="gene ID" value="AET3Gv20519900"/>
</dbReference>
<organism evidence="2 3">
    <name type="scientific">Aegilops tauschii subsp. strangulata</name>
    <name type="common">Goatgrass</name>
    <dbReference type="NCBI Taxonomy" id="200361"/>
    <lineage>
        <taxon>Eukaryota</taxon>
        <taxon>Viridiplantae</taxon>
        <taxon>Streptophyta</taxon>
        <taxon>Embryophyta</taxon>
        <taxon>Tracheophyta</taxon>
        <taxon>Spermatophyta</taxon>
        <taxon>Magnoliopsida</taxon>
        <taxon>Liliopsida</taxon>
        <taxon>Poales</taxon>
        <taxon>Poaceae</taxon>
        <taxon>BOP clade</taxon>
        <taxon>Pooideae</taxon>
        <taxon>Triticodae</taxon>
        <taxon>Triticeae</taxon>
        <taxon>Triticinae</taxon>
        <taxon>Aegilops</taxon>
    </lineage>
</organism>
<dbReference type="EnsemblPlants" id="AET3Gv20519900.24">
    <property type="protein sequence ID" value="AET3Gv20519900.24"/>
    <property type="gene ID" value="AET3Gv20519900"/>
</dbReference>
<keyword evidence="3" id="KW-1185">Reference proteome</keyword>
<keyword evidence="1" id="KW-0812">Transmembrane</keyword>
<keyword evidence="1" id="KW-0472">Membrane</keyword>
<reference evidence="2" key="4">
    <citation type="submission" date="2019-03" db="UniProtKB">
        <authorList>
            <consortium name="EnsemblPlants"/>
        </authorList>
    </citation>
    <scope>IDENTIFICATION</scope>
</reference>
<dbReference type="Proteomes" id="UP000015105">
    <property type="component" value="Chromosome 3D"/>
</dbReference>
<accession>A0A453EZ24</accession>
<evidence type="ECO:0000256" key="1">
    <source>
        <dbReference type="SAM" id="Phobius"/>
    </source>
</evidence>
<name>A0A453EZ24_AEGTS</name>
<reference evidence="2" key="5">
    <citation type="journal article" date="2021" name="G3 (Bethesda)">
        <title>Aegilops tauschii genome assembly Aet v5.0 features greater sequence contiguity and improved annotation.</title>
        <authorList>
            <person name="Wang L."/>
            <person name="Zhu T."/>
            <person name="Rodriguez J.C."/>
            <person name="Deal K.R."/>
            <person name="Dubcovsky J."/>
            <person name="McGuire P.E."/>
            <person name="Lux T."/>
            <person name="Spannagl M."/>
            <person name="Mayer K.F.X."/>
            <person name="Baldrich P."/>
            <person name="Meyers B.C."/>
            <person name="Huo N."/>
            <person name="Gu Y.Q."/>
            <person name="Zhou H."/>
            <person name="Devos K.M."/>
            <person name="Bennetzen J.L."/>
            <person name="Unver T."/>
            <person name="Budak H."/>
            <person name="Gulick P.J."/>
            <person name="Galiba G."/>
            <person name="Kalapos B."/>
            <person name="Nelson D.R."/>
            <person name="Li P."/>
            <person name="You F.M."/>
            <person name="Luo M.C."/>
            <person name="Dvorak J."/>
        </authorList>
    </citation>
    <scope>NUCLEOTIDE SEQUENCE [LARGE SCALE GENOMIC DNA]</scope>
    <source>
        <strain evidence="2">cv. AL8/78</strain>
    </source>
</reference>
<dbReference type="AlphaFoldDB" id="A0A453EZ24"/>
<evidence type="ECO:0000313" key="3">
    <source>
        <dbReference type="Proteomes" id="UP000015105"/>
    </source>
</evidence>
<reference evidence="3" key="1">
    <citation type="journal article" date="2014" name="Science">
        <title>Ancient hybridizations among the ancestral genomes of bread wheat.</title>
        <authorList>
            <consortium name="International Wheat Genome Sequencing Consortium,"/>
            <person name="Marcussen T."/>
            <person name="Sandve S.R."/>
            <person name="Heier L."/>
            <person name="Spannagl M."/>
            <person name="Pfeifer M."/>
            <person name="Jakobsen K.S."/>
            <person name="Wulff B.B."/>
            <person name="Steuernagel B."/>
            <person name="Mayer K.F."/>
            <person name="Olsen O.A."/>
        </authorList>
    </citation>
    <scope>NUCLEOTIDE SEQUENCE [LARGE SCALE GENOMIC DNA]</scope>
    <source>
        <strain evidence="3">cv. AL8/78</strain>
    </source>
</reference>
<keyword evidence="1" id="KW-1133">Transmembrane helix</keyword>
<reference evidence="3" key="2">
    <citation type="journal article" date="2017" name="Nat. Plants">
        <title>The Aegilops tauschii genome reveals multiple impacts of transposons.</title>
        <authorList>
            <person name="Zhao G."/>
            <person name="Zou C."/>
            <person name="Li K."/>
            <person name="Wang K."/>
            <person name="Li T."/>
            <person name="Gao L."/>
            <person name="Zhang X."/>
            <person name="Wang H."/>
            <person name="Yang Z."/>
            <person name="Liu X."/>
            <person name="Jiang W."/>
            <person name="Mao L."/>
            <person name="Kong X."/>
            <person name="Jiao Y."/>
            <person name="Jia J."/>
        </authorList>
    </citation>
    <scope>NUCLEOTIDE SEQUENCE [LARGE SCALE GENOMIC DNA]</scope>
    <source>
        <strain evidence="3">cv. AL8/78</strain>
    </source>
</reference>
<proteinExistence type="predicted"/>
<sequence length="48" mass="5435">KLLAVSHPECMSHPSVIFCLYFLLCKPTPMLHLPLFSFTACFILSFSC</sequence>